<dbReference type="Gene3D" id="3.30.560.10">
    <property type="entry name" value="Glucose Oxidase, domain 3"/>
    <property type="match status" value="1"/>
</dbReference>
<dbReference type="Gene3D" id="3.50.50.60">
    <property type="entry name" value="FAD/NAD(P)-binding domain"/>
    <property type="match status" value="1"/>
</dbReference>
<evidence type="ECO:0000256" key="3">
    <source>
        <dbReference type="ARBA" id="ARBA00022630"/>
    </source>
</evidence>
<comment type="similarity">
    <text evidence="2 6">Belongs to the GMC oxidoreductase family.</text>
</comment>
<keyword evidence="3 6" id="KW-0285">Flavoprotein</keyword>
<feature type="binding site" evidence="5">
    <location>
        <begin position="90"/>
        <end position="93"/>
    </location>
    <ligand>
        <name>FAD</name>
        <dbReference type="ChEBI" id="CHEBI:57692"/>
    </ligand>
</feature>
<feature type="domain" description="Glucose-methanol-choline oxidoreductase N-terminal" evidence="7">
    <location>
        <begin position="80"/>
        <end position="103"/>
    </location>
</feature>
<dbReference type="PANTHER" id="PTHR11552:SF147">
    <property type="entry name" value="CHOLINE DEHYDROGENASE, MITOCHONDRIAL"/>
    <property type="match status" value="1"/>
</dbReference>
<dbReference type="SUPFAM" id="SSF54373">
    <property type="entry name" value="FAD-linked reductases, C-terminal domain"/>
    <property type="match status" value="1"/>
</dbReference>
<dbReference type="InterPro" id="IPR036188">
    <property type="entry name" value="FAD/NAD-bd_sf"/>
</dbReference>
<keyword evidence="8" id="KW-0614">Plasmid</keyword>
<evidence type="ECO:0000256" key="4">
    <source>
        <dbReference type="ARBA" id="ARBA00022827"/>
    </source>
</evidence>
<dbReference type="AlphaFoldDB" id="A0A0B5E843"/>
<dbReference type="HOGENOM" id="CLU_002865_7_1_5"/>
<geneLocation type="plasmid" evidence="8 9">
    <name>pP73A</name>
</geneLocation>
<evidence type="ECO:0000313" key="8">
    <source>
        <dbReference type="EMBL" id="AJE49186.1"/>
    </source>
</evidence>
<dbReference type="KEGG" id="cid:P73_4471"/>
<evidence type="ECO:0000256" key="1">
    <source>
        <dbReference type="ARBA" id="ARBA00001974"/>
    </source>
</evidence>
<dbReference type="GO" id="GO:0050660">
    <property type="term" value="F:flavin adenine dinucleotide binding"/>
    <property type="evidence" value="ECO:0007669"/>
    <property type="project" value="InterPro"/>
</dbReference>
<gene>
    <name evidence="8" type="ORF">P73_4471</name>
</gene>
<sequence length="538" mass="59031">MEEFDFVIVGAGSAGCIVAYRLAEKGHSVCVLEAGPEDRNIYIRIPAGIVKTSTNDRLLWKFEHQPAPNTNNRTIPLIQGKMIGGGSSLNGMVYSRGQAGDFNLWASRGAEGWDYHSVLPYFRKYERFRDGDADPAYRGREGRVQTSRQPRRDPLCEAFIAAAQADGIPANPDYNGRVQEGVGYAQATIHRGQRSSSARAYLHPARRELGVRVITGAQVRRVLVEDGRATGVEFSREGSDRAETVTARRCTIVSAGTANTAKLLQLSGIGPAALLKEHGIPVLRDLPVGENFSDHYACRVVARVKPRYKTVNQLSRGLNLVGEVAKWLLDLPSILGMSSMSVYGFCKMQPGTADNDYCVTFTPASLKAGLTRKLDDFPGVTSGGWRLRPESRGHVRLRSADWRDAPLVQPNHLGEESDRAITIAAIRRCHRILTGAAMRDYVEVMELPKTPPATEDEWLDYVRQYGSTAYHLVGTCTMGAADDPKAVVDPRLRLRGIEGLRVIDASVMPTTPSGNTNASTTMIAEKASDMLLEDYPRT</sequence>
<protein>
    <submittedName>
        <fullName evidence="8">GMC oxidoreductase family protein 5</fullName>
    </submittedName>
</protein>
<evidence type="ECO:0000256" key="6">
    <source>
        <dbReference type="RuleBase" id="RU003968"/>
    </source>
</evidence>
<dbReference type="PANTHER" id="PTHR11552">
    <property type="entry name" value="GLUCOSE-METHANOL-CHOLINE GMC OXIDOREDUCTASE"/>
    <property type="match status" value="1"/>
</dbReference>
<dbReference type="PIRSF" id="PIRSF000137">
    <property type="entry name" value="Alcohol_oxidase"/>
    <property type="match status" value="1"/>
</dbReference>
<dbReference type="InterPro" id="IPR007867">
    <property type="entry name" value="GMC_OxRtase_C"/>
</dbReference>
<dbReference type="RefSeq" id="WP_043872161.1">
    <property type="nucleotide sequence ID" value="NZ_CP004394.1"/>
</dbReference>
<dbReference type="InterPro" id="IPR012132">
    <property type="entry name" value="GMC_OxRdtase"/>
</dbReference>
<keyword evidence="4 5" id="KW-0274">FAD</keyword>
<evidence type="ECO:0000259" key="7">
    <source>
        <dbReference type="PROSITE" id="PS00623"/>
    </source>
</evidence>
<feature type="binding site" evidence="5">
    <location>
        <position position="219"/>
    </location>
    <ligand>
        <name>FAD</name>
        <dbReference type="ChEBI" id="CHEBI:57692"/>
    </ligand>
</feature>
<dbReference type="InterPro" id="IPR000172">
    <property type="entry name" value="GMC_OxRdtase_N"/>
</dbReference>
<keyword evidence="9" id="KW-1185">Reference proteome</keyword>
<accession>A0A0B5E843</accession>
<reference evidence="8 9" key="1">
    <citation type="journal article" date="2014" name="Int. J. Syst. Evol. Microbiol.">
        <title>Celeribacter indicus sp. nov., a polycyclic aromatic hydrocarbon-degrading bacterium from deep-sea sediment and reclassification of Huaishuia halophila as Celeribacter halophilus comb. nov.</title>
        <authorList>
            <person name="Lai Q."/>
            <person name="Cao J."/>
            <person name="Yuan J."/>
            <person name="Li F."/>
            <person name="Shao Z."/>
        </authorList>
    </citation>
    <scope>NUCLEOTIDE SEQUENCE [LARGE SCALE GENOMIC DNA]</scope>
    <source>
        <strain evidence="8">P73</strain>
        <plasmid evidence="9">Plasmid pP73A</plasmid>
    </source>
</reference>
<dbReference type="Pfam" id="PF05199">
    <property type="entry name" value="GMC_oxred_C"/>
    <property type="match status" value="1"/>
</dbReference>
<dbReference type="PROSITE" id="PS00623">
    <property type="entry name" value="GMC_OXRED_1"/>
    <property type="match status" value="1"/>
</dbReference>
<evidence type="ECO:0000313" key="9">
    <source>
        <dbReference type="Proteomes" id="UP000031521"/>
    </source>
</evidence>
<dbReference type="OrthoDB" id="9785276at2"/>
<dbReference type="Proteomes" id="UP000031521">
    <property type="component" value="Plasmid pP73A"/>
</dbReference>
<organism evidence="8 9">
    <name type="scientific">Celeribacter indicus</name>
    <dbReference type="NCBI Taxonomy" id="1208324"/>
    <lineage>
        <taxon>Bacteria</taxon>
        <taxon>Pseudomonadati</taxon>
        <taxon>Pseudomonadota</taxon>
        <taxon>Alphaproteobacteria</taxon>
        <taxon>Rhodobacterales</taxon>
        <taxon>Roseobacteraceae</taxon>
        <taxon>Celeribacter</taxon>
    </lineage>
</organism>
<name>A0A0B5E843_9RHOB</name>
<dbReference type="Pfam" id="PF00732">
    <property type="entry name" value="GMC_oxred_N"/>
    <property type="match status" value="1"/>
</dbReference>
<dbReference type="EMBL" id="CP004394">
    <property type="protein sequence ID" value="AJE49186.1"/>
    <property type="molecule type" value="Genomic_DNA"/>
</dbReference>
<dbReference type="SUPFAM" id="SSF51905">
    <property type="entry name" value="FAD/NAD(P)-binding domain"/>
    <property type="match status" value="1"/>
</dbReference>
<comment type="cofactor">
    <cofactor evidence="1 5">
        <name>FAD</name>
        <dbReference type="ChEBI" id="CHEBI:57692"/>
    </cofactor>
</comment>
<evidence type="ECO:0000256" key="5">
    <source>
        <dbReference type="PIRSR" id="PIRSR000137-2"/>
    </source>
</evidence>
<dbReference type="GO" id="GO:0016614">
    <property type="term" value="F:oxidoreductase activity, acting on CH-OH group of donors"/>
    <property type="evidence" value="ECO:0007669"/>
    <property type="project" value="InterPro"/>
</dbReference>
<evidence type="ECO:0000256" key="2">
    <source>
        <dbReference type="ARBA" id="ARBA00010790"/>
    </source>
</evidence>
<proteinExistence type="inferred from homology"/>